<keyword evidence="1" id="KW-0472">Membrane</keyword>
<organism evidence="2 3">
    <name type="scientific">Rhizobium mongolense USDA 1844</name>
    <dbReference type="NCBI Taxonomy" id="1079460"/>
    <lineage>
        <taxon>Bacteria</taxon>
        <taxon>Pseudomonadati</taxon>
        <taxon>Pseudomonadota</taxon>
        <taxon>Alphaproteobacteria</taxon>
        <taxon>Hyphomicrobiales</taxon>
        <taxon>Rhizobiaceae</taxon>
        <taxon>Rhizobium/Agrobacterium group</taxon>
        <taxon>Rhizobium</taxon>
    </lineage>
</organism>
<evidence type="ECO:0000256" key="1">
    <source>
        <dbReference type="SAM" id="Phobius"/>
    </source>
</evidence>
<sequence length="127" mass="14142">MSLDDLDFLPEDFRKTAAYALCVGTAAGIGLDVGRKTMHPLGVVVLGVGGTVAGLVYCKPVSNYLKDKLLDPTARMSEREFKDLVRQVKTAYPHLSRTQIFELVALAREEAARNPFKYRRRKRTLGT</sequence>
<protein>
    <submittedName>
        <fullName evidence="2">Uncharacterized protein</fullName>
    </submittedName>
</protein>
<dbReference type="AlphaFoldDB" id="A0A559TF26"/>
<feature type="transmembrane region" description="Helical" evidence="1">
    <location>
        <begin position="38"/>
        <end position="58"/>
    </location>
</feature>
<dbReference type="RefSeq" id="WP_022716289.1">
    <property type="nucleotide sequence ID" value="NZ_ATTQ01000009.1"/>
</dbReference>
<keyword evidence="1" id="KW-0812">Transmembrane</keyword>
<reference evidence="2 3" key="1">
    <citation type="submission" date="2019-06" db="EMBL/GenBank/DDBJ databases">
        <title>Pac Bio to generate improved reference genome sequences for organisms with transposon mutant libraries (support for FEBA project).</title>
        <authorList>
            <person name="Blow M."/>
        </authorList>
    </citation>
    <scope>NUCLEOTIDE SEQUENCE [LARGE SCALE GENOMIC DNA]</scope>
    <source>
        <strain evidence="2 3">USDA 1844</strain>
    </source>
</reference>
<evidence type="ECO:0000313" key="2">
    <source>
        <dbReference type="EMBL" id="TVZ73218.1"/>
    </source>
</evidence>
<dbReference type="Proteomes" id="UP000319824">
    <property type="component" value="Unassembled WGS sequence"/>
</dbReference>
<name>A0A559TF26_9HYPH</name>
<evidence type="ECO:0000313" key="3">
    <source>
        <dbReference type="Proteomes" id="UP000319824"/>
    </source>
</evidence>
<gene>
    <name evidence="2" type="ORF">BCL32_1436</name>
</gene>
<accession>A0A559TF26</accession>
<comment type="caution">
    <text evidence="2">The sequence shown here is derived from an EMBL/GenBank/DDBJ whole genome shotgun (WGS) entry which is preliminary data.</text>
</comment>
<proteinExistence type="predicted"/>
<dbReference type="EMBL" id="VISO01000002">
    <property type="protein sequence ID" value="TVZ73218.1"/>
    <property type="molecule type" value="Genomic_DNA"/>
</dbReference>
<keyword evidence="1" id="KW-1133">Transmembrane helix</keyword>